<reference evidence="2" key="1">
    <citation type="submission" date="2012-08" db="EMBL/GenBank/DDBJ databases">
        <title>The Genome Sequence of Wuchereria bancrofti.</title>
        <authorList>
            <person name="Nutman T.B."/>
            <person name="Fink D.L."/>
            <person name="Russ C."/>
            <person name="Young S."/>
            <person name="Zeng Q."/>
            <person name="Koehrsen M."/>
            <person name="Alvarado L."/>
            <person name="Berlin A."/>
            <person name="Chapman S.B."/>
            <person name="Chen Z."/>
            <person name="Freedman E."/>
            <person name="Gellesch M."/>
            <person name="Goldberg J."/>
            <person name="Griggs A."/>
            <person name="Gujja S."/>
            <person name="Heilman E.R."/>
            <person name="Heiman D."/>
            <person name="Hepburn T."/>
            <person name="Howarth C."/>
            <person name="Jen D."/>
            <person name="Larson L."/>
            <person name="Lewis B."/>
            <person name="Mehta T."/>
            <person name="Park D."/>
            <person name="Pearson M."/>
            <person name="Roberts A."/>
            <person name="Saif S."/>
            <person name="Shea T."/>
            <person name="Shenoy N."/>
            <person name="Sisk P."/>
            <person name="Stolte C."/>
            <person name="Sykes S."/>
            <person name="Walk T."/>
            <person name="White J."/>
            <person name="Yandava C."/>
            <person name="Haas B."/>
            <person name="Henn M.R."/>
            <person name="Nusbaum C."/>
            <person name="Birren B."/>
        </authorList>
    </citation>
    <scope>NUCLEOTIDE SEQUENCE [LARGE SCALE GENOMIC DNA]</scope>
    <source>
        <strain evidence="2">NA</strain>
    </source>
</reference>
<dbReference type="AlphaFoldDB" id="J9ALL2"/>
<dbReference type="EMBL" id="ADBV01011033">
    <property type="protein sequence ID" value="EJW75140.1"/>
    <property type="molecule type" value="Genomic_DNA"/>
</dbReference>
<evidence type="ECO:0000313" key="1">
    <source>
        <dbReference type="EMBL" id="EJW75140.1"/>
    </source>
</evidence>
<accession>J9ALL2</accession>
<protein>
    <submittedName>
        <fullName evidence="1">Uncharacterized protein</fullName>
    </submittedName>
</protein>
<name>J9ALL2_WUCBA</name>
<sequence>MDVCKAMDVLAELKSLTQLRHELEHLPNTLLLPVARKCLDHFTLANYAGFI</sequence>
<proteinExistence type="predicted"/>
<gene>
    <name evidence="1" type="ORF">WUBG_13955</name>
</gene>
<dbReference type="Proteomes" id="UP000004810">
    <property type="component" value="Unassembled WGS sequence"/>
</dbReference>
<organism evidence="1 2">
    <name type="scientific">Wuchereria bancrofti</name>
    <dbReference type="NCBI Taxonomy" id="6293"/>
    <lineage>
        <taxon>Eukaryota</taxon>
        <taxon>Metazoa</taxon>
        <taxon>Ecdysozoa</taxon>
        <taxon>Nematoda</taxon>
        <taxon>Chromadorea</taxon>
        <taxon>Rhabditida</taxon>
        <taxon>Spirurina</taxon>
        <taxon>Spiruromorpha</taxon>
        <taxon>Filarioidea</taxon>
        <taxon>Onchocercidae</taxon>
        <taxon>Wuchereria</taxon>
    </lineage>
</organism>
<comment type="caution">
    <text evidence="1">The sequence shown here is derived from an EMBL/GenBank/DDBJ whole genome shotgun (WGS) entry which is preliminary data.</text>
</comment>
<evidence type="ECO:0000313" key="2">
    <source>
        <dbReference type="Proteomes" id="UP000004810"/>
    </source>
</evidence>
<feature type="non-terminal residue" evidence="1">
    <location>
        <position position="51"/>
    </location>
</feature>